<accession>A0A368S7Z4</accession>
<evidence type="ECO:0000313" key="2">
    <source>
        <dbReference type="EMBL" id="RCV38528.1"/>
    </source>
</evidence>
<reference evidence="2" key="1">
    <citation type="journal article" date="2012" name="Nat. Biotechnol.">
        <title>Reference genome sequence of the model plant Setaria.</title>
        <authorList>
            <person name="Bennetzen J.L."/>
            <person name="Schmutz J."/>
            <person name="Wang H."/>
            <person name="Percifield R."/>
            <person name="Hawkins J."/>
            <person name="Pontaroli A.C."/>
            <person name="Estep M."/>
            <person name="Feng L."/>
            <person name="Vaughn J.N."/>
            <person name="Grimwood J."/>
            <person name="Jenkins J."/>
            <person name="Barry K."/>
            <person name="Lindquist E."/>
            <person name="Hellsten U."/>
            <person name="Deshpande S."/>
            <person name="Wang X."/>
            <person name="Wu X."/>
            <person name="Mitros T."/>
            <person name="Triplett J."/>
            <person name="Yang X."/>
            <person name="Ye C.Y."/>
            <person name="Mauro-Herrera M."/>
            <person name="Wang L."/>
            <person name="Li P."/>
            <person name="Sharma M."/>
            <person name="Sharma R."/>
            <person name="Ronald P.C."/>
            <person name="Panaud O."/>
            <person name="Kellogg E.A."/>
            <person name="Brutnell T.P."/>
            <person name="Doust A.N."/>
            <person name="Tuskan G.A."/>
            <person name="Rokhsar D."/>
            <person name="Devos K.M."/>
        </authorList>
    </citation>
    <scope>NUCLEOTIDE SEQUENCE [LARGE SCALE GENOMIC DNA]</scope>
    <source>
        <strain evidence="2">Yugu1</strain>
    </source>
</reference>
<feature type="region of interest" description="Disordered" evidence="1">
    <location>
        <begin position="1"/>
        <end position="70"/>
    </location>
</feature>
<proteinExistence type="predicted"/>
<gene>
    <name evidence="2" type="ORF">SETIT_8G150200v2</name>
</gene>
<dbReference type="AlphaFoldDB" id="A0A368S7Z4"/>
<organism evidence="2">
    <name type="scientific">Setaria italica</name>
    <name type="common">Foxtail millet</name>
    <name type="synonym">Panicum italicum</name>
    <dbReference type="NCBI Taxonomy" id="4555"/>
    <lineage>
        <taxon>Eukaryota</taxon>
        <taxon>Viridiplantae</taxon>
        <taxon>Streptophyta</taxon>
        <taxon>Embryophyta</taxon>
        <taxon>Tracheophyta</taxon>
        <taxon>Spermatophyta</taxon>
        <taxon>Magnoliopsida</taxon>
        <taxon>Liliopsida</taxon>
        <taxon>Poales</taxon>
        <taxon>Poaceae</taxon>
        <taxon>PACMAD clade</taxon>
        <taxon>Panicoideae</taxon>
        <taxon>Panicodae</taxon>
        <taxon>Paniceae</taxon>
        <taxon>Cenchrinae</taxon>
        <taxon>Setaria</taxon>
    </lineage>
</organism>
<evidence type="ECO:0000256" key="1">
    <source>
        <dbReference type="SAM" id="MobiDB-lite"/>
    </source>
</evidence>
<feature type="compositionally biased region" description="Polar residues" evidence="1">
    <location>
        <begin position="1"/>
        <end position="18"/>
    </location>
</feature>
<reference evidence="2" key="2">
    <citation type="submission" date="2015-07" db="EMBL/GenBank/DDBJ databases">
        <authorList>
            <person name="Noorani M."/>
        </authorList>
    </citation>
    <scope>NUCLEOTIDE SEQUENCE</scope>
    <source>
        <strain evidence="2">Yugu1</strain>
    </source>
</reference>
<feature type="compositionally biased region" description="Polar residues" evidence="1">
    <location>
        <begin position="57"/>
        <end position="69"/>
    </location>
</feature>
<dbReference type="EMBL" id="CM003535">
    <property type="protein sequence ID" value="RCV38528.1"/>
    <property type="molecule type" value="Genomic_DNA"/>
</dbReference>
<name>A0A368S7Z4_SETIT</name>
<sequence length="117" mass="12666">MAGETPSSNHCPKSSFVPQSVKMREGLEGPEAPQSSIHVSSAVLERERSKAPKSCLSEGTQTQTQQQPNRAFEDTLNVNEASNQEIPPMITPGFELVYNGKGTEAPSNLLGKELTMH</sequence>
<protein>
    <submittedName>
        <fullName evidence="2">Uncharacterized protein</fullName>
    </submittedName>
</protein>